<dbReference type="HAMAP" id="MF_00158">
    <property type="entry name" value="PanC"/>
    <property type="match status" value="1"/>
</dbReference>
<evidence type="ECO:0000256" key="4">
    <source>
        <dbReference type="ARBA" id="ARBA00022655"/>
    </source>
</evidence>
<dbReference type="SUPFAM" id="SSF52374">
    <property type="entry name" value="Nucleotidylyl transferase"/>
    <property type="match status" value="1"/>
</dbReference>
<keyword evidence="6 8" id="KW-0067">ATP-binding</keyword>
<proteinExistence type="inferred from homology"/>
<name>A0A8J6T9M4_9BACT</name>
<evidence type="ECO:0000256" key="6">
    <source>
        <dbReference type="ARBA" id="ARBA00022840"/>
    </source>
</evidence>
<comment type="subcellular location">
    <subcellularLocation>
        <location evidence="8">Cytoplasm</location>
    </subcellularLocation>
</comment>
<dbReference type="EMBL" id="JACNLL010000010">
    <property type="protein sequence ID" value="MBC8198571.1"/>
    <property type="molecule type" value="Genomic_DNA"/>
</dbReference>
<evidence type="ECO:0000256" key="1">
    <source>
        <dbReference type="ARBA" id="ARBA00004990"/>
    </source>
</evidence>
<keyword evidence="8" id="KW-0963">Cytoplasm</keyword>
<dbReference type="NCBIfam" id="TIGR00125">
    <property type="entry name" value="cyt_tran_rel"/>
    <property type="match status" value="1"/>
</dbReference>
<feature type="active site" description="Proton donor" evidence="8">
    <location>
        <position position="37"/>
    </location>
</feature>
<dbReference type="Gene3D" id="3.30.1300.10">
    <property type="entry name" value="Pantoate-beta-alanine ligase, C-terminal domain"/>
    <property type="match status" value="1"/>
</dbReference>
<comment type="function">
    <text evidence="8">Catalyzes the condensation of pantoate with beta-alanine in an ATP-dependent reaction via a pantoyl-adenylate intermediate.</text>
</comment>
<dbReference type="EC" id="6.3.2.1" evidence="8"/>
<evidence type="ECO:0000256" key="8">
    <source>
        <dbReference type="HAMAP-Rule" id="MF_00158"/>
    </source>
</evidence>
<dbReference type="GO" id="GO:0005829">
    <property type="term" value="C:cytosol"/>
    <property type="evidence" value="ECO:0007669"/>
    <property type="project" value="TreeGrafter"/>
</dbReference>
<feature type="binding site" evidence="8">
    <location>
        <position position="61"/>
    </location>
    <ligand>
        <name>(R)-pantoate</name>
        <dbReference type="ChEBI" id="CHEBI:15980"/>
    </ligand>
</feature>
<dbReference type="FunFam" id="3.30.1300.10:FF:000001">
    <property type="entry name" value="Pantothenate synthetase"/>
    <property type="match status" value="1"/>
</dbReference>
<evidence type="ECO:0000256" key="3">
    <source>
        <dbReference type="ARBA" id="ARBA00022598"/>
    </source>
</evidence>
<dbReference type="PANTHER" id="PTHR21299:SF1">
    <property type="entry name" value="PANTOATE--BETA-ALANINE LIGASE"/>
    <property type="match status" value="1"/>
</dbReference>
<accession>A0A8J6T9M4</accession>
<dbReference type="GO" id="GO:0004592">
    <property type="term" value="F:pantoate-beta-alanine ligase activity"/>
    <property type="evidence" value="ECO:0007669"/>
    <property type="project" value="UniProtKB-UniRule"/>
</dbReference>
<feature type="binding site" evidence="8">
    <location>
        <begin position="30"/>
        <end position="37"/>
    </location>
    <ligand>
        <name>ATP</name>
        <dbReference type="ChEBI" id="CHEBI:30616"/>
    </ligand>
</feature>
<keyword evidence="5 8" id="KW-0547">Nucleotide-binding</keyword>
<evidence type="ECO:0000256" key="2">
    <source>
        <dbReference type="ARBA" id="ARBA00009256"/>
    </source>
</evidence>
<feature type="binding site" evidence="8">
    <location>
        <position position="176"/>
    </location>
    <ligand>
        <name>ATP</name>
        <dbReference type="ChEBI" id="CHEBI:30616"/>
    </ligand>
</feature>
<feature type="binding site" evidence="8">
    <location>
        <begin position="147"/>
        <end position="150"/>
    </location>
    <ligand>
        <name>ATP</name>
        <dbReference type="ChEBI" id="CHEBI:30616"/>
    </ligand>
</feature>
<evidence type="ECO:0000256" key="7">
    <source>
        <dbReference type="ARBA" id="ARBA00048258"/>
    </source>
</evidence>
<dbReference type="UniPathway" id="UPA00028">
    <property type="reaction ID" value="UER00005"/>
</dbReference>
<comment type="similarity">
    <text evidence="2 8">Belongs to the pantothenate synthetase family.</text>
</comment>
<feature type="binding site" evidence="8">
    <location>
        <position position="153"/>
    </location>
    <ligand>
        <name>(R)-pantoate</name>
        <dbReference type="ChEBI" id="CHEBI:15980"/>
    </ligand>
</feature>
<dbReference type="NCBIfam" id="TIGR00018">
    <property type="entry name" value="panC"/>
    <property type="match status" value="1"/>
</dbReference>
<feature type="binding site" evidence="8">
    <location>
        <begin position="184"/>
        <end position="187"/>
    </location>
    <ligand>
        <name>ATP</name>
        <dbReference type="ChEBI" id="CHEBI:30616"/>
    </ligand>
</feature>
<comment type="caution">
    <text evidence="9">The sequence shown here is derived from an EMBL/GenBank/DDBJ whole genome shotgun (WGS) entry which is preliminary data.</text>
</comment>
<dbReference type="InterPro" id="IPR014729">
    <property type="entry name" value="Rossmann-like_a/b/a_fold"/>
</dbReference>
<comment type="subunit">
    <text evidence="8">Homodimer.</text>
</comment>
<gene>
    <name evidence="8" type="primary">panC</name>
    <name evidence="9" type="ORF">H8E80_00785</name>
</gene>
<comment type="catalytic activity">
    <reaction evidence="7 8">
        <text>(R)-pantoate + beta-alanine + ATP = (R)-pantothenate + AMP + diphosphate + H(+)</text>
        <dbReference type="Rhea" id="RHEA:10912"/>
        <dbReference type="ChEBI" id="CHEBI:15378"/>
        <dbReference type="ChEBI" id="CHEBI:15980"/>
        <dbReference type="ChEBI" id="CHEBI:29032"/>
        <dbReference type="ChEBI" id="CHEBI:30616"/>
        <dbReference type="ChEBI" id="CHEBI:33019"/>
        <dbReference type="ChEBI" id="CHEBI:57966"/>
        <dbReference type="ChEBI" id="CHEBI:456215"/>
        <dbReference type="EC" id="6.3.2.1"/>
    </reaction>
</comment>
<dbReference type="Gene3D" id="3.40.50.620">
    <property type="entry name" value="HUPs"/>
    <property type="match status" value="1"/>
</dbReference>
<dbReference type="AlphaFoldDB" id="A0A8J6T9M4"/>
<feature type="binding site" evidence="8">
    <location>
        <position position="61"/>
    </location>
    <ligand>
        <name>beta-alanine</name>
        <dbReference type="ChEBI" id="CHEBI:57966"/>
    </ligand>
</feature>
<dbReference type="GO" id="GO:0015940">
    <property type="term" value="P:pantothenate biosynthetic process"/>
    <property type="evidence" value="ECO:0007669"/>
    <property type="project" value="UniProtKB-UniRule"/>
</dbReference>
<evidence type="ECO:0000256" key="5">
    <source>
        <dbReference type="ARBA" id="ARBA00022741"/>
    </source>
</evidence>
<evidence type="ECO:0000313" key="9">
    <source>
        <dbReference type="EMBL" id="MBC8198571.1"/>
    </source>
</evidence>
<dbReference type="FunFam" id="3.40.50.620:FF:000013">
    <property type="entry name" value="Pantothenate synthetase"/>
    <property type="match status" value="1"/>
</dbReference>
<dbReference type="InterPro" id="IPR004821">
    <property type="entry name" value="Cyt_trans-like"/>
</dbReference>
<keyword evidence="3 8" id="KW-0436">Ligase</keyword>
<protein>
    <recommendedName>
        <fullName evidence="8">Pantothenate synthetase</fullName>
        <shortName evidence="8">PS</shortName>
        <ecNumber evidence="8">6.3.2.1</ecNumber>
    </recommendedName>
    <alternativeName>
        <fullName evidence="8">Pantoate--beta-alanine ligase</fullName>
    </alternativeName>
    <alternativeName>
        <fullName evidence="8">Pantoate-activating enzyme</fullName>
    </alternativeName>
</protein>
<dbReference type="InterPro" id="IPR042176">
    <property type="entry name" value="Pantoate_ligase_C"/>
</dbReference>
<evidence type="ECO:0000313" key="10">
    <source>
        <dbReference type="Proteomes" id="UP000603545"/>
    </source>
</evidence>
<dbReference type="PANTHER" id="PTHR21299">
    <property type="entry name" value="CYTIDYLATE KINASE/PANTOATE-BETA-ALANINE LIGASE"/>
    <property type="match status" value="1"/>
</dbReference>
<keyword evidence="4 8" id="KW-0566">Pantothenate biosynthesis</keyword>
<organism evidence="9 10">
    <name type="scientific">Candidatus Desulfaltia bathyphila</name>
    <dbReference type="NCBI Taxonomy" id="2841697"/>
    <lineage>
        <taxon>Bacteria</taxon>
        <taxon>Pseudomonadati</taxon>
        <taxon>Thermodesulfobacteriota</taxon>
        <taxon>Desulfobacteria</taxon>
        <taxon>Desulfobacterales</taxon>
        <taxon>Desulfobacterales incertae sedis</taxon>
        <taxon>Candidatus Desulfaltia</taxon>
    </lineage>
</organism>
<sequence length="279" mass="31524">MKVIIRVTEMREHSKRMRGLGKTIAFVPTMGALHEAHLALIKEGRKLGDDLVVSIFANPSQFSPEEDFESYPRNFDKDLKLLQKKGVDVIFSPNEDELYQDGFQTYVELENLPNHLCGISRPIFFRGVATVVTKLFNIVRPHIAIFGGKDYQQLAVIRRMVRDLNFDIKIVGFPTVREPDGLAMSSRNSYLTPEQRINAVCLYKSLKQSQELVESGIKDAKRIIDAAYALIKSHPETAIDYIAICDPETLADMETIDRPALMALAVNVGKTRLIDNMIL</sequence>
<dbReference type="Pfam" id="PF02569">
    <property type="entry name" value="Pantoate_ligase"/>
    <property type="match status" value="1"/>
</dbReference>
<dbReference type="CDD" id="cd00560">
    <property type="entry name" value="PanC"/>
    <property type="match status" value="1"/>
</dbReference>
<dbReference type="InterPro" id="IPR003721">
    <property type="entry name" value="Pantoate_ligase"/>
</dbReference>
<reference evidence="9 10" key="1">
    <citation type="submission" date="2020-08" db="EMBL/GenBank/DDBJ databases">
        <title>Bridging the membrane lipid divide: bacteria of the FCB group superphylum have the potential to synthesize archaeal ether lipids.</title>
        <authorList>
            <person name="Villanueva L."/>
            <person name="Von Meijenfeldt F.A.B."/>
            <person name="Westbye A.B."/>
            <person name="Yadav S."/>
            <person name="Hopmans E.C."/>
            <person name="Dutilh B.E."/>
            <person name="Sinninghe Damste J.S."/>
        </authorList>
    </citation>
    <scope>NUCLEOTIDE SEQUENCE [LARGE SCALE GENOMIC DNA]</scope>
    <source>
        <strain evidence="9">NIOZ-UU82</strain>
    </source>
</reference>
<dbReference type="Proteomes" id="UP000603545">
    <property type="component" value="Unassembled WGS sequence"/>
</dbReference>
<dbReference type="GO" id="GO:0005524">
    <property type="term" value="F:ATP binding"/>
    <property type="evidence" value="ECO:0007669"/>
    <property type="project" value="UniProtKB-KW"/>
</dbReference>
<comment type="miscellaneous">
    <text evidence="8">The reaction proceeds by a bi uni uni bi ping pong mechanism.</text>
</comment>
<comment type="pathway">
    <text evidence="1 8">Cofactor biosynthesis; (R)-pantothenate biosynthesis; (R)-pantothenate from (R)-pantoate and beta-alanine: step 1/1.</text>
</comment>